<keyword evidence="5" id="KW-0411">Iron-sulfur</keyword>
<keyword evidence="7" id="KW-1185">Reference proteome</keyword>
<dbReference type="Proteomes" id="UP000576082">
    <property type="component" value="Unassembled WGS sequence"/>
</dbReference>
<dbReference type="InterPro" id="IPR036188">
    <property type="entry name" value="FAD/NAD-bd_sf"/>
</dbReference>
<evidence type="ECO:0000313" key="7">
    <source>
        <dbReference type="Proteomes" id="UP000576082"/>
    </source>
</evidence>
<evidence type="ECO:0000256" key="4">
    <source>
        <dbReference type="ARBA" id="ARBA00023004"/>
    </source>
</evidence>
<dbReference type="Gene3D" id="3.50.50.60">
    <property type="entry name" value="FAD/NAD(P)-binding domain"/>
    <property type="match status" value="1"/>
</dbReference>
<evidence type="ECO:0000256" key="1">
    <source>
        <dbReference type="ARBA" id="ARBA00022485"/>
    </source>
</evidence>
<name>A0A7X9RUU3_9BACT</name>
<dbReference type="SUPFAM" id="SSF51905">
    <property type="entry name" value="FAD/NAD(P)-binding domain"/>
    <property type="match status" value="1"/>
</dbReference>
<evidence type="ECO:0000256" key="5">
    <source>
        <dbReference type="ARBA" id="ARBA00023014"/>
    </source>
</evidence>
<dbReference type="Pfam" id="PF12831">
    <property type="entry name" value="FAD_oxidored"/>
    <property type="match status" value="1"/>
</dbReference>
<keyword evidence="3" id="KW-0560">Oxidoreductase</keyword>
<reference evidence="6 7" key="1">
    <citation type="submission" date="2020-04" db="EMBL/GenBank/DDBJ databases">
        <title>Flammeovirga sp. SR4, a novel species isolated from seawater.</title>
        <authorList>
            <person name="Wang X."/>
        </authorList>
    </citation>
    <scope>NUCLEOTIDE SEQUENCE [LARGE SCALE GENOMIC DNA]</scope>
    <source>
        <strain evidence="6 7">ATCC 23126</strain>
    </source>
</reference>
<dbReference type="RefSeq" id="WP_169657424.1">
    <property type="nucleotide sequence ID" value="NZ_JABANE010000036.1"/>
</dbReference>
<proteinExistence type="predicted"/>
<dbReference type="InterPro" id="IPR039650">
    <property type="entry name" value="HdrA-like"/>
</dbReference>
<evidence type="ECO:0000256" key="2">
    <source>
        <dbReference type="ARBA" id="ARBA00022723"/>
    </source>
</evidence>
<keyword evidence="1" id="KW-0004">4Fe-4S</keyword>
<dbReference type="PANTHER" id="PTHR43498">
    <property type="entry name" value="FERREDOXIN:COB-COM HETERODISULFIDE REDUCTASE SUBUNIT A"/>
    <property type="match status" value="1"/>
</dbReference>
<dbReference type="EMBL" id="JABANE010000036">
    <property type="protein sequence ID" value="NME69138.1"/>
    <property type="molecule type" value="Genomic_DNA"/>
</dbReference>
<keyword evidence="4" id="KW-0408">Iron</keyword>
<evidence type="ECO:0000313" key="6">
    <source>
        <dbReference type="EMBL" id="NME69138.1"/>
    </source>
</evidence>
<dbReference type="GO" id="GO:0016491">
    <property type="term" value="F:oxidoreductase activity"/>
    <property type="evidence" value="ECO:0007669"/>
    <property type="project" value="UniProtKB-KW"/>
</dbReference>
<evidence type="ECO:0000256" key="3">
    <source>
        <dbReference type="ARBA" id="ARBA00023002"/>
    </source>
</evidence>
<keyword evidence="2" id="KW-0479">Metal-binding</keyword>
<protein>
    <submittedName>
        <fullName evidence="6">FAD-dependent oxidoreductase</fullName>
    </submittedName>
</protein>
<dbReference type="AlphaFoldDB" id="A0A7X9RUU3"/>
<organism evidence="6 7">
    <name type="scientific">Flammeovirga aprica JL-4</name>
    <dbReference type="NCBI Taxonomy" id="694437"/>
    <lineage>
        <taxon>Bacteria</taxon>
        <taxon>Pseudomonadati</taxon>
        <taxon>Bacteroidota</taxon>
        <taxon>Cytophagia</taxon>
        <taxon>Cytophagales</taxon>
        <taxon>Flammeovirgaceae</taxon>
        <taxon>Flammeovirga</taxon>
    </lineage>
</organism>
<accession>A0A7X9RUU3</accession>
<dbReference type="GO" id="GO:0051539">
    <property type="term" value="F:4 iron, 4 sulfur cluster binding"/>
    <property type="evidence" value="ECO:0007669"/>
    <property type="project" value="UniProtKB-KW"/>
</dbReference>
<dbReference type="GO" id="GO:0046872">
    <property type="term" value="F:metal ion binding"/>
    <property type="evidence" value="ECO:0007669"/>
    <property type="project" value="UniProtKB-KW"/>
</dbReference>
<sequence>MIQETYSKNRSLKEVSIETDLLIVGGGLSGTCAAITAARQGVKVVLVQDRPVLGGNASSEVRLWALGATSHMGNNNRWSRETGVTGEILEENLYRNKEGNALIFDTILIEKVKQEENITLLLNTSAFEVAHEGTQIQSVKAFNSQNSTLYKLSAKRYCDASGDGVLSFLAGASFRMGAETIEEFGEKMAPNVEQYGELLGHTIYFYTKDTGKPVNFTPPAYALKDIEELPRFKNIQADHTGCNYWWIEYGGRLDTIHDTEDIKYELWKVVYGIWNYIKNSGNFPEAENMTLEWVGTVPGKRESRRFEGLYMMKQQDIIKQNKFEDAIAHGGWALDLHPSDGVYSALPSCTQWHSKGTYQIPLRTAISRDIDNLYFAGRLVSVSHVAFGSTRVMLTSAVAAEGVAVSAAYSILNDVLPKETVEKEHITKIQQALLEKSSYIPHLKLDKSKYVSSKAKVSVSSELNLTELRTSENWKTLQMPSAQMLPITSDQKELSLRVPVNASEATTLEVTLKVSLDPTNFTPEKVIGLYSKEVKEGSQHVDLTFDVSELGDTYVFVCFAPNTAIQLNYSEDRITGILSVFRKENKAVSNFGEQKPPADIGIDGFEFWTPQRRPEGQNIAMQIKTPLFIGKKENLNSGIIRPVQSTNAWIADFEDNQPTLTLEWEEAKDISSIKLYFDADLDHAMESTQFGHPESVVPYCVESFRIKDENGKCIFQTETNHSTLCEISFDQPVKTSKLEVEFDRKNNSTPVSIFDFICN</sequence>
<comment type="caution">
    <text evidence="6">The sequence shown here is derived from an EMBL/GenBank/DDBJ whole genome shotgun (WGS) entry which is preliminary data.</text>
</comment>
<gene>
    <name evidence="6" type="ORF">HHU12_14275</name>
</gene>
<dbReference type="PANTHER" id="PTHR43498:SF1">
    <property type="entry name" value="COB--COM HETERODISULFIDE REDUCTASE IRON-SULFUR SUBUNIT A"/>
    <property type="match status" value="1"/>
</dbReference>